<evidence type="ECO:0000313" key="1">
    <source>
        <dbReference type="EMBL" id="KAF2892763.1"/>
    </source>
</evidence>
<accession>A0A8K0CSC5</accession>
<evidence type="ECO:0000313" key="2">
    <source>
        <dbReference type="Proteomes" id="UP000801492"/>
    </source>
</evidence>
<feature type="non-terminal residue" evidence="1">
    <location>
        <position position="200"/>
    </location>
</feature>
<gene>
    <name evidence="1" type="ORF">ILUMI_13410</name>
</gene>
<dbReference type="AlphaFoldDB" id="A0A8K0CSC5"/>
<name>A0A8K0CSC5_IGNLU</name>
<organism evidence="1 2">
    <name type="scientific">Ignelater luminosus</name>
    <name type="common">Cucubano</name>
    <name type="synonym">Pyrophorus luminosus</name>
    <dbReference type="NCBI Taxonomy" id="2038154"/>
    <lineage>
        <taxon>Eukaryota</taxon>
        <taxon>Metazoa</taxon>
        <taxon>Ecdysozoa</taxon>
        <taxon>Arthropoda</taxon>
        <taxon>Hexapoda</taxon>
        <taxon>Insecta</taxon>
        <taxon>Pterygota</taxon>
        <taxon>Neoptera</taxon>
        <taxon>Endopterygota</taxon>
        <taxon>Coleoptera</taxon>
        <taxon>Polyphaga</taxon>
        <taxon>Elateriformia</taxon>
        <taxon>Elateroidea</taxon>
        <taxon>Elateridae</taxon>
        <taxon>Agrypninae</taxon>
        <taxon>Pyrophorini</taxon>
        <taxon>Ignelater</taxon>
    </lineage>
</organism>
<reference evidence="1" key="1">
    <citation type="submission" date="2019-08" db="EMBL/GenBank/DDBJ databases">
        <title>The genome of the North American firefly Photinus pyralis.</title>
        <authorList>
            <consortium name="Photinus pyralis genome working group"/>
            <person name="Fallon T.R."/>
            <person name="Sander Lower S.E."/>
            <person name="Weng J.-K."/>
        </authorList>
    </citation>
    <scope>NUCLEOTIDE SEQUENCE</scope>
    <source>
        <strain evidence="1">TRF0915ILg1</strain>
        <tissue evidence="1">Whole body</tissue>
    </source>
</reference>
<protein>
    <submittedName>
        <fullName evidence="1">Uncharacterized protein</fullName>
    </submittedName>
</protein>
<keyword evidence="2" id="KW-1185">Reference proteome</keyword>
<dbReference type="Proteomes" id="UP000801492">
    <property type="component" value="Unassembled WGS sequence"/>
</dbReference>
<proteinExistence type="predicted"/>
<sequence length="200" mass="23715">IRHVYCNTDEYYLGAVPTGFWAFYRGINTRQHEESTPIRGYRSAPYYYENYKNYPAETFHGPFPYYEVPTKQVFSPHLAVRRSALKSSSITEPDREPTEKKSAIDIDEQKFLKDYYINLDELAYNTAKYVHLSIRIAYEHIRCVGNIIKITFNHIIRKSKLLLQNPVRLLFLPFTMPVDVFRFIVQTSKFVVAFVHYLFF</sequence>
<comment type="caution">
    <text evidence="1">The sequence shown here is derived from an EMBL/GenBank/DDBJ whole genome shotgun (WGS) entry which is preliminary data.</text>
</comment>
<dbReference type="EMBL" id="VTPC01008506">
    <property type="protein sequence ID" value="KAF2892763.1"/>
    <property type="molecule type" value="Genomic_DNA"/>
</dbReference>